<evidence type="ECO:0000256" key="3">
    <source>
        <dbReference type="ARBA" id="ARBA00010551"/>
    </source>
</evidence>
<dbReference type="InterPro" id="IPR002937">
    <property type="entry name" value="Amino_oxidase"/>
</dbReference>
<evidence type="ECO:0000256" key="9">
    <source>
        <dbReference type="ARBA" id="ARBA00023244"/>
    </source>
</evidence>
<name>A0A8K0UUQ3_9AGAR</name>
<dbReference type="EMBL" id="JAEVFJ010000008">
    <property type="protein sequence ID" value="KAH8103023.1"/>
    <property type="molecule type" value="Genomic_DNA"/>
</dbReference>
<dbReference type="InterPro" id="IPR004572">
    <property type="entry name" value="Protoporphyrinogen_oxidase"/>
</dbReference>
<dbReference type="UniPathway" id="UPA00251">
    <property type="reaction ID" value="UER00324"/>
</dbReference>
<keyword evidence="5 11" id="KW-0285">Flavoprotein</keyword>
<dbReference type="SUPFAM" id="SSF51905">
    <property type="entry name" value="FAD/NAD(P)-binding domain"/>
    <property type="match status" value="1"/>
</dbReference>
<comment type="caution">
    <text evidence="13">The sequence shown here is derived from an EMBL/GenBank/DDBJ whole genome shotgun (WGS) entry which is preliminary data.</text>
</comment>
<evidence type="ECO:0000256" key="7">
    <source>
        <dbReference type="ARBA" id="ARBA00023002"/>
    </source>
</evidence>
<dbReference type="PANTHER" id="PTHR42923:SF3">
    <property type="entry name" value="PROTOPORPHYRINOGEN OXIDASE"/>
    <property type="match status" value="1"/>
</dbReference>
<proteinExistence type="inferred from homology"/>
<feature type="domain" description="Amine oxidase" evidence="12">
    <location>
        <begin position="13"/>
        <end position="503"/>
    </location>
</feature>
<comment type="subcellular location">
    <subcellularLocation>
        <location evidence="11">Mitochondrion inner membrane</location>
    </subcellularLocation>
</comment>
<evidence type="ECO:0000256" key="8">
    <source>
        <dbReference type="ARBA" id="ARBA00023133"/>
    </source>
</evidence>
<comment type="function">
    <text evidence="1 11">Catalyzes the 6-electron oxidation of protoporphyrinogen-IX to form protoporphyrin-IX.</text>
</comment>
<keyword evidence="7 11" id="KW-0560">Oxidoreductase</keyword>
<keyword evidence="8 11" id="KW-0350">Heme biosynthesis</keyword>
<gene>
    <name evidence="13" type="ORF">BXZ70DRAFT_986064</name>
</gene>
<dbReference type="AlphaFoldDB" id="A0A8K0UUQ3"/>
<dbReference type="GO" id="GO:0004729">
    <property type="term" value="F:oxygen-dependent protoporphyrinogen oxidase activity"/>
    <property type="evidence" value="ECO:0007669"/>
    <property type="project" value="UniProtKB-UniRule"/>
</dbReference>
<evidence type="ECO:0000256" key="6">
    <source>
        <dbReference type="ARBA" id="ARBA00022827"/>
    </source>
</evidence>
<dbReference type="GO" id="GO:0005743">
    <property type="term" value="C:mitochondrial inner membrane"/>
    <property type="evidence" value="ECO:0007669"/>
    <property type="project" value="UniProtKB-SubCell"/>
</dbReference>
<dbReference type="SUPFAM" id="SSF54373">
    <property type="entry name" value="FAD-linked reductases, C-terminal domain"/>
    <property type="match status" value="1"/>
</dbReference>
<comment type="similarity">
    <text evidence="3 11">Belongs to the protoporphyrinogen/coproporphyrinogen oxidase family. Protoporphyrinogen oxidase subfamily.</text>
</comment>
<comment type="catalytic activity">
    <reaction evidence="10 11">
        <text>protoporphyrinogen IX + 3 O2 = protoporphyrin IX + 3 H2O2</text>
        <dbReference type="Rhea" id="RHEA:25576"/>
        <dbReference type="ChEBI" id="CHEBI:15379"/>
        <dbReference type="ChEBI" id="CHEBI:16240"/>
        <dbReference type="ChEBI" id="CHEBI:57306"/>
        <dbReference type="ChEBI" id="CHEBI:57307"/>
        <dbReference type="EC" id="1.3.3.4"/>
    </reaction>
</comment>
<keyword evidence="6 11" id="KW-0274">FAD</keyword>
<accession>A0A8K0UUQ3</accession>
<comment type="pathway">
    <text evidence="2 11">Porphyrin-containing compound metabolism; protoporphyrin-IX biosynthesis; protoporphyrin-IX from protoporphyrinogen-IX: step 1/1.</text>
</comment>
<dbReference type="EC" id="1.3.3.4" evidence="4 11"/>
<keyword evidence="9 11" id="KW-0627">Porphyrin biosynthesis</keyword>
<evidence type="ECO:0000256" key="5">
    <source>
        <dbReference type="ARBA" id="ARBA00022630"/>
    </source>
</evidence>
<dbReference type="Proteomes" id="UP000813824">
    <property type="component" value="Unassembled WGS sequence"/>
</dbReference>
<keyword evidence="14" id="KW-1185">Reference proteome</keyword>
<dbReference type="InterPro" id="IPR050464">
    <property type="entry name" value="Zeta_carotene_desat/Oxidored"/>
</dbReference>
<comment type="cofactor">
    <cofactor evidence="11">
        <name>FAD</name>
        <dbReference type="ChEBI" id="CHEBI:57692"/>
    </cofactor>
    <text evidence="11">Binds 1 FAD per subunit.</text>
</comment>
<dbReference type="InterPro" id="IPR036188">
    <property type="entry name" value="FAD/NAD-bd_sf"/>
</dbReference>
<reference evidence="13" key="1">
    <citation type="journal article" date="2021" name="New Phytol.">
        <title>Evolutionary innovations through gain and loss of genes in the ectomycorrhizal Boletales.</title>
        <authorList>
            <person name="Wu G."/>
            <person name="Miyauchi S."/>
            <person name="Morin E."/>
            <person name="Kuo A."/>
            <person name="Drula E."/>
            <person name="Varga T."/>
            <person name="Kohler A."/>
            <person name="Feng B."/>
            <person name="Cao Y."/>
            <person name="Lipzen A."/>
            <person name="Daum C."/>
            <person name="Hundley H."/>
            <person name="Pangilinan J."/>
            <person name="Johnson J."/>
            <person name="Barry K."/>
            <person name="LaButti K."/>
            <person name="Ng V."/>
            <person name="Ahrendt S."/>
            <person name="Min B."/>
            <person name="Choi I.G."/>
            <person name="Park H."/>
            <person name="Plett J.M."/>
            <person name="Magnuson J."/>
            <person name="Spatafora J.W."/>
            <person name="Nagy L.G."/>
            <person name="Henrissat B."/>
            <person name="Grigoriev I.V."/>
            <person name="Yang Z.L."/>
            <person name="Xu J."/>
            <person name="Martin F.M."/>
        </authorList>
    </citation>
    <scope>NUCLEOTIDE SEQUENCE</scope>
    <source>
        <strain evidence="13">KKN 215</strain>
    </source>
</reference>
<evidence type="ECO:0000256" key="10">
    <source>
        <dbReference type="ARBA" id="ARBA00047554"/>
    </source>
</evidence>
<dbReference type="Pfam" id="PF01593">
    <property type="entry name" value="Amino_oxidase"/>
    <property type="match status" value="1"/>
</dbReference>
<evidence type="ECO:0000256" key="4">
    <source>
        <dbReference type="ARBA" id="ARBA00012867"/>
    </source>
</evidence>
<evidence type="ECO:0000256" key="2">
    <source>
        <dbReference type="ARBA" id="ARBA00005073"/>
    </source>
</evidence>
<organism evidence="13 14">
    <name type="scientific">Cristinia sonorae</name>
    <dbReference type="NCBI Taxonomy" id="1940300"/>
    <lineage>
        <taxon>Eukaryota</taxon>
        <taxon>Fungi</taxon>
        <taxon>Dikarya</taxon>
        <taxon>Basidiomycota</taxon>
        <taxon>Agaricomycotina</taxon>
        <taxon>Agaricomycetes</taxon>
        <taxon>Agaricomycetidae</taxon>
        <taxon>Agaricales</taxon>
        <taxon>Pleurotineae</taxon>
        <taxon>Stephanosporaceae</taxon>
        <taxon>Cristinia</taxon>
    </lineage>
</organism>
<evidence type="ECO:0000313" key="14">
    <source>
        <dbReference type="Proteomes" id="UP000813824"/>
    </source>
</evidence>
<dbReference type="GO" id="GO:0006782">
    <property type="term" value="P:protoporphyrinogen IX biosynthetic process"/>
    <property type="evidence" value="ECO:0007669"/>
    <property type="project" value="UniProtKB-UniRule"/>
</dbReference>
<dbReference type="PANTHER" id="PTHR42923">
    <property type="entry name" value="PROTOPORPHYRINOGEN OXIDASE"/>
    <property type="match status" value="1"/>
</dbReference>
<dbReference type="OrthoDB" id="438553at2759"/>
<evidence type="ECO:0000256" key="1">
    <source>
        <dbReference type="ARBA" id="ARBA00002600"/>
    </source>
</evidence>
<evidence type="ECO:0000313" key="13">
    <source>
        <dbReference type="EMBL" id="KAH8103023.1"/>
    </source>
</evidence>
<dbReference type="NCBIfam" id="TIGR00562">
    <property type="entry name" value="proto_IX_ox"/>
    <property type="match status" value="1"/>
</dbReference>
<sequence length="508" mass="55024">MSPTHIAILGGGLSGLSSAFHLARRFPGVPISLLEKTQRLGGWVHSERTQICDGAGNTASIVLEAGPRTLRPHGKSTLELINLLKLEHLLLTVPHTSLAARNRFLHIPGIHGLTMIPSSLPAILSSPLSRILVPAVISASLRTTPQLQAHEDLSVDQFLTIHFGVDFARTFGSALVHGIYAADSRQLSVRAAFPSLWDAAIDGKGSVVRGFIRKALRTKDAVDDELYQLDDVSSLMRNVSVYSFKEGMETITRAISRNLDSRSHIEIITGDAIRTIERSSTDAMFKLVTDSGRCLKASHVVSALPMSTLAKLAPSTSTPTLSPITKISRRPVSTVTVVNIVFPPTTFPIHPPGFGYLVPRPRDDASKEEIDDHAGVLGVVFDSCALPEQDLYPSPDSPRFTKVTMMLGGPHVFSHTAESVKPDRLLRILTRHLAPSHPLPDPVLIRAHHLTGCIPTPAVGHLQRVQELKAFLQESEMWQGRLEVVGAGVGGVSVPDCIEQGRHVGSSW</sequence>
<dbReference type="Gene3D" id="3.50.50.60">
    <property type="entry name" value="FAD/NAD(P)-binding domain"/>
    <property type="match status" value="1"/>
</dbReference>
<evidence type="ECO:0000259" key="12">
    <source>
        <dbReference type="Pfam" id="PF01593"/>
    </source>
</evidence>
<protein>
    <recommendedName>
        <fullName evidence="4 11">Protoporphyrinogen oxidase</fullName>
        <ecNumber evidence="4 11">1.3.3.4</ecNumber>
    </recommendedName>
</protein>
<evidence type="ECO:0000256" key="11">
    <source>
        <dbReference type="RuleBase" id="RU367069"/>
    </source>
</evidence>